<dbReference type="Proteomes" id="UP000001626">
    <property type="component" value="Chromosome"/>
</dbReference>
<dbReference type="AlphaFoldDB" id="D9TNC1"/>
<sequence>MRTDSGMSSYFFIVIVRFVWYYIFMILEKR</sequence>
<reference evidence="2 3" key="1">
    <citation type="submission" date="2010-08" db="EMBL/GenBank/DDBJ databases">
        <title>Complete sequence of Thermoanaerobacterium thermosaccharolyticum DSM 571.</title>
        <authorList>
            <consortium name="US DOE Joint Genome Institute"/>
            <person name="Lucas S."/>
            <person name="Copeland A."/>
            <person name="Lapidus A."/>
            <person name="Cheng J.-F."/>
            <person name="Bruce D."/>
            <person name="Goodwin L."/>
            <person name="Pitluck S."/>
            <person name="Teshima H."/>
            <person name="Detter J.C."/>
            <person name="Han C."/>
            <person name="Tapia R."/>
            <person name="Land M."/>
            <person name="Hauser L."/>
            <person name="Chang Y.-J."/>
            <person name="Jeffries C."/>
            <person name="Kyrpides N."/>
            <person name="Ivanova N."/>
            <person name="Mikhailova N."/>
            <person name="Hemme C.L."/>
            <person name="Woyke T."/>
        </authorList>
    </citation>
    <scope>NUCLEOTIDE SEQUENCE [LARGE SCALE GENOMIC DNA]</scope>
    <source>
        <strain evidence="3">ATCC 7956 / DSM 571 / NCIMB 9385 / NCA 3814 / NCTC 13789 / WDCM 00135 / 2032</strain>
    </source>
</reference>
<keyword evidence="1" id="KW-0812">Transmembrane</keyword>
<keyword evidence="3" id="KW-1185">Reference proteome</keyword>
<organism evidence="2 3">
    <name type="scientific">Thermoanaerobacterium thermosaccharolyticum (strain ATCC 7956 / DSM 571 / NCIMB 9385 / NCA 3814 / NCTC 13789 / WDCM 00135 / 2032)</name>
    <name type="common">Clostridium thermosaccharolyticum</name>
    <dbReference type="NCBI Taxonomy" id="580327"/>
    <lineage>
        <taxon>Bacteria</taxon>
        <taxon>Bacillati</taxon>
        <taxon>Bacillota</taxon>
        <taxon>Clostridia</taxon>
        <taxon>Thermoanaerobacterales</taxon>
        <taxon>Thermoanaerobacteraceae</taxon>
        <taxon>Thermoanaerobacterium</taxon>
    </lineage>
</organism>
<keyword evidence="1" id="KW-1133">Transmembrane helix</keyword>
<gene>
    <name evidence="2" type="ordered locus">Tthe_0075</name>
</gene>
<keyword evidence="1" id="KW-0472">Membrane</keyword>
<dbReference type="KEGG" id="ttm:Tthe_0075"/>
<dbReference type="EMBL" id="CP002171">
    <property type="protein sequence ID" value="ADL67664.1"/>
    <property type="molecule type" value="Genomic_DNA"/>
</dbReference>
<evidence type="ECO:0000313" key="2">
    <source>
        <dbReference type="EMBL" id="ADL67664.1"/>
    </source>
</evidence>
<dbReference type="HOGENOM" id="CLU_3405947_0_0_9"/>
<evidence type="ECO:0000256" key="1">
    <source>
        <dbReference type="SAM" id="Phobius"/>
    </source>
</evidence>
<evidence type="ECO:0000313" key="3">
    <source>
        <dbReference type="Proteomes" id="UP000001626"/>
    </source>
</evidence>
<accession>D9TNC1</accession>
<feature type="transmembrane region" description="Helical" evidence="1">
    <location>
        <begin position="6"/>
        <end position="27"/>
    </location>
</feature>
<proteinExistence type="predicted"/>
<name>D9TNC1_THETC</name>
<protein>
    <submittedName>
        <fullName evidence="2">Uncharacterized protein</fullName>
    </submittedName>
</protein>